<gene>
    <name evidence="9" type="ORF">NCCP1664_29460</name>
</gene>
<dbReference type="OrthoDB" id="3778994at2"/>
<dbReference type="SUPFAM" id="SSF56112">
    <property type="entry name" value="Protein kinase-like (PK-like)"/>
    <property type="match status" value="1"/>
</dbReference>
<keyword evidence="3" id="KW-0808">Transferase</keyword>
<dbReference type="AlphaFoldDB" id="A0A5A7NVZ1"/>
<keyword evidence="6" id="KW-0067">ATP-binding</keyword>
<reference evidence="9 10" key="1">
    <citation type="submission" date="2019-09" db="EMBL/GenBank/DDBJ databases">
        <title>Arthrobacter zafarii sp. nov., a moderately thermotolerant and halotolerant actinobacterium isolated from Cholistan desert soil of Pakistan.</title>
        <authorList>
            <person name="Amin A."/>
            <person name="Ahmed I."/>
            <person name="Khalid N."/>
            <person name="Schumann P."/>
            <person name="Busse H.J."/>
            <person name="Khan I.U."/>
            <person name="Li S."/>
            <person name="Li W.J."/>
        </authorList>
    </citation>
    <scope>NUCLEOTIDE SEQUENCE [LARGE SCALE GENOMIC DNA]</scope>
    <source>
        <strain evidence="9 10">NCCP-1664</strain>
    </source>
</reference>
<keyword evidence="2" id="KW-0723">Serine/threonine-protein kinase</keyword>
<evidence type="ECO:0000256" key="6">
    <source>
        <dbReference type="ARBA" id="ARBA00022840"/>
    </source>
</evidence>
<comment type="caution">
    <text evidence="9">The sequence shown here is derived from an EMBL/GenBank/DDBJ whole genome shotgun (WGS) entry which is preliminary data.</text>
</comment>
<feature type="compositionally biased region" description="Gly residues" evidence="7">
    <location>
        <begin position="324"/>
        <end position="344"/>
    </location>
</feature>
<feature type="domain" description="Protein kinase" evidence="8">
    <location>
        <begin position="39"/>
        <end position="279"/>
    </location>
</feature>
<evidence type="ECO:0000256" key="3">
    <source>
        <dbReference type="ARBA" id="ARBA00022679"/>
    </source>
</evidence>
<dbReference type="Gene3D" id="1.10.510.10">
    <property type="entry name" value="Transferase(Phosphotransferase) domain 1"/>
    <property type="match status" value="1"/>
</dbReference>
<evidence type="ECO:0000313" key="10">
    <source>
        <dbReference type="Proteomes" id="UP000325307"/>
    </source>
</evidence>
<feature type="region of interest" description="Disordered" evidence="7">
    <location>
        <begin position="1"/>
        <end position="33"/>
    </location>
</feature>
<dbReference type="PROSITE" id="PS50011">
    <property type="entry name" value="PROTEIN_KINASE_DOM"/>
    <property type="match status" value="1"/>
</dbReference>
<dbReference type="InterPro" id="IPR011009">
    <property type="entry name" value="Kinase-like_dom_sf"/>
</dbReference>
<evidence type="ECO:0000259" key="8">
    <source>
        <dbReference type="PROSITE" id="PS50011"/>
    </source>
</evidence>
<dbReference type="PANTHER" id="PTHR43289:SF6">
    <property type="entry name" value="SERINE_THREONINE-PROTEIN KINASE NEKL-3"/>
    <property type="match status" value="1"/>
</dbReference>
<dbReference type="GO" id="GO:0004674">
    <property type="term" value="F:protein serine/threonine kinase activity"/>
    <property type="evidence" value="ECO:0007669"/>
    <property type="project" value="UniProtKB-KW"/>
</dbReference>
<feature type="compositionally biased region" description="Basic and acidic residues" evidence="7">
    <location>
        <begin position="400"/>
        <end position="421"/>
    </location>
</feature>
<evidence type="ECO:0000256" key="2">
    <source>
        <dbReference type="ARBA" id="ARBA00022527"/>
    </source>
</evidence>
<evidence type="ECO:0000256" key="4">
    <source>
        <dbReference type="ARBA" id="ARBA00022741"/>
    </source>
</evidence>
<keyword evidence="4" id="KW-0547">Nucleotide-binding</keyword>
<dbReference type="GO" id="GO:0005524">
    <property type="term" value="F:ATP binding"/>
    <property type="evidence" value="ECO:0007669"/>
    <property type="project" value="UniProtKB-KW"/>
</dbReference>
<protein>
    <recommendedName>
        <fullName evidence="1">non-specific serine/threonine protein kinase</fullName>
        <ecNumber evidence="1">2.7.11.1</ecNumber>
    </recommendedName>
</protein>
<dbReference type="InterPro" id="IPR000719">
    <property type="entry name" value="Prot_kinase_dom"/>
</dbReference>
<feature type="compositionally biased region" description="Basic residues" evidence="7">
    <location>
        <begin position="309"/>
        <end position="323"/>
    </location>
</feature>
<evidence type="ECO:0000256" key="5">
    <source>
        <dbReference type="ARBA" id="ARBA00022777"/>
    </source>
</evidence>
<dbReference type="EMBL" id="BKDJ01000028">
    <property type="protein sequence ID" value="GER24451.1"/>
    <property type="molecule type" value="Genomic_DNA"/>
</dbReference>
<feature type="region of interest" description="Disordered" evidence="7">
    <location>
        <begin position="388"/>
        <end position="434"/>
    </location>
</feature>
<keyword evidence="5" id="KW-0418">Kinase</keyword>
<evidence type="ECO:0000313" key="9">
    <source>
        <dbReference type="EMBL" id="GER24451.1"/>
    </source>
</evidence>
<organism evidence="9 10">
    <name type="scientific">Zafaria cholistanensis</name>
    <dbReference type="NCBI Taxonomy" id="1682741"/>
    <lineage>
        <taxon>Bacteria</taxon>
        <taxon>Bacillati</taxon>
        <taxon>Actinomycetota</taxon>
        <taxon>Actinomycetes</taxon>
        <taxon>Micrococcales</taxon>
        <taxon>Micrococcaceae</taxon>
        <taxon>Zafaria</taxon>
    </lineage>
</organism>
<dbReference type="CDD" id="cd14014">
    <property type="entry name" value="STKc_PknB_like"/>
    <property type="match status" value="1"/>
</dbReference>
<evidence type="ECO:0000256" key="7">
    <source>
        <dbReference type="SAM" id="MobiDB-lite"/>
    </source>
</evidence>
<dbReference type="Pfam" id="PF00069">
    <property type="entry name" value="Pkinase"/>
    <property type="match status" value="1"/>
</dbReference>
<feature type="compositionally biased region" description="Low complexity" evidence="7">
    <location>
        <begin position="15"/>
        <end position="32"/>
    </location>
</feature>
<name>A0A5A7NVZ1_9MICC</name>
<proteinExistence type="predicted"/>
<dbReference type="Proteomes" id="UP000325307">
    <property type="component" value="Unassembled WGS sequence"/>
</dbReference>
<accession>A0A5A7NVZ1</accession>
<keyword evidence="10" id="KW-1185">Reference proteome</keyword>
<evidence type="ECO:0000256" key="1">
    <source>
        <dbReference type="ARBA" id="ARBA00012513"/>
    </source>
</evidence>
<dbReference type="EC" id="2.7.11.1" evidence="1"/>
<sequence length="574" mass="58172">MDRDGDGTGTGGTDAGPETDGPGPDTSGPDAGRIAVDGMRCERLAGRGGGAAVYVVSDEATGRRFALKVPRAPAGAGGADLERELQVLRRVRHDHLVVLHGSVGTDRGRGILMEYLPGGSAAELVAVRGPVDLGEAVTVLAPVASALAHLHSLGIAHGDVSPANVLFTADGLPKLGDLGLAGLVGAPGPAGGTPGFSAPEAATGSVDRALHPERDVYALGALAWFLLTGRVPGPSRLRPPLSSLRPGAPGPLSDLVEECLSEDPAARPEAAAVERRLFAGVAPQPVRIGGAVHPDALQDMATMEPARDRRGRPGCRGSGRRGPGRGGTGRSGAGRSGSERGGAGRCRRGAGYPFRRAVRFRSLLAAGLALVLVIAGLGQLGQLGQFGTGALQGGPSQEEPPQKEPPQEEPGREEPGRKEPGQESPAHGSAGPRDPLRAAVVLASRRDAALAAANAGALAGVHAPEGTSRAADEATIAALARRGLRYEGLRTELTGLVLREGSGSAGKADGADAAARAEATARVEATSTIGPYRVVDAAGTTVRTVDAPTVQRLVFVLHRSSGGWRVASVLEAPP</sequence>
<dbReference type="PANTHER" id="PTHR43289">
    <property type="entry name" value="MITOGEN-ACTIVATED PROTEIN KINASE KINASE KINASE 20-RELATED"/>
    <property type="match status" value="1"/>
</dbReference>
<feature type="region of interest" description="Disordered" evidence="7">
    <location>
        <begin position="292"/>
        <end position="348"/>
    </location>
</feature>